<sequence length="1030" mass="112946">MGKKAAVTPEEGTPTGGSATGSGELDARTVFVRKLPFSLSDSQLEELFSEVGPVKHCFTVKEKGSDQHRGFGFIQFAVAEDAQKAVESKNGLLLQGRKIKVELAKRRASLDERRRRRRDGHANDEVPCASGATGDNTGDKVLPDPTDDAQKKRKRADFQQLRTDGLEPIDILVNKKPKQGKLIDAKSLASKIISSSSEAVQSSVKQRFARTVIVGGIGNSKVLKGVLAVAKKAGSVETTQNSLTKEELDFHSKLFILDKGFELNVAKDGCKLPAASVVYTSVRSANQAVAALHQQQVKGCLIWARQLGGEGSKLKKWRLIVRNLPFQVKEETLRELFSAAGFVWEITIPRKADGLSRGFAFVGYTSKSDAEKAIKTFNGKSVGKRPVAVDWAVGKKQFETLVSKLDAEPSSGDHQFKVVSDLENDTASEEDEDSISEVETDDDYSEGESVQEDEVNVVESVEPVNVPEEVDLVHTVLNKIVAQSANETGPNLPAKNAHMNHDKKHSKQGADSSIESDIKKSHNVNSGKLEKPAETKNPAGPLESSTVGPAVGNLQKTVFIRNLPLDANVTDLRKRFSAFGIVKSLRLVLHPMTRRPKGTAFLEFDTQNAAQDAVSAAKESEEGKTGLLFGGRVLVVNFAVERNEARDIAKQKFMQEHHDRRNLYLSKEGVIQEGAPAAAGVSKGDIVKRKLLESEKATKLRSPNFHVSTTRLAIHNLPKTTTEKEVKKLFIEAVMSRASKQKPIIKQVKILREGEKSRGAGFVEFSEHQHALVALRVLNNNPDVFGTERRPIVEFAIENTLKLRERASRLASAKTNNHRNGMNIKQTGLQKKKIDKQVQSKDHTDTGDRVSGHEPEVIGKTPKRSKSSTPGPENPLSSKKSPKNRSFSKKRKVESNSSNSIGISDTLSLKDVKGLSQADRLISHGKKRIKNNMPRNGPALDNGKGPPPAKAYTSQGKDNQTAENVSEPSKKASRKKDHRKATASKLEDKLDKLVTEYRSKYFSHTPGTKNPGNGIGGLKRTSENLKRWFD</sequence>
<evidence type="ECO:0000313" key="1">
    <source>
        <dbReference type="EMBL" id="KAJ7543706.1"/>
    </source>
</evidence>
<proteinExistence type="predicted"/>
<protein>
    <submittedName>
        <fullName evidence="1">Uncharacterized protein</fullName>
    </submittedName>
</protein>
<organism evidence="1 2">
    <name type="scientific">Diphasiastrum complanatum</name>
    <name type="common">Issler's clubmoss</name>
    <name type="synonym">Lycopodium complanatum</name>
    <dbReference type="NCBI Taxonomy" id="34168"/>
    <lineage>
        <taxon>Eukaryota</taxon>
        <taxon>Viridiplantae</taxon>
        <taxon>Streptophyta</taxon>
        <taxon>Embryophyta</taxon>
        <taxon>Tracheophyta</taxon>
        <taxon>Lycopodiopsida</taxon>
        <taxon>Lycopodiales</taxon>
        <taxon>Lycopodiaceae</taxon>
        <taxon>Lycopodioideae</taxon>
        <taxon>Diphasiastrum</taxon>
    </lineage>
</organism>
<name>A0ACC2CNX4_DIPCM</name>
<gene>
    <name evidence="1" type="ORF">O6H91_09G049400</name>
</gene>
<keyword evidence="2" id="KW-1185">Reference proteome</keyword>
<reference evidence="2" key="1">
    <citation type="journal article" date="2024" name="Proc. Natl. Acad. Sci. U.S.A.">
        <title>Extraordinary preservation of gene collinearity over three hundred million years revealed in homosporous lycophytes.</title>
        <authorList>
            <person name="Li C."/>
            <person name="Wickell D."/>
            <person name="Kuo L.Y."/>
            <person name="Chen X."/>
            <person name="Nie B."/>
            <person name="Liao X."/>
            <person name="Peng D."/>
            <person name="Ji J."/>
            <person name="Jenkins J."/>
            <person name="Williams M."/>
            <person name="Shu S."/>
            <person name="Plott C."/>
            <person name="Barry K."/>
            <person name="Rajasekar S."/>
            <person name="Grimwood J."/>
            <person name="Han X."/>
            <person name="Sun S."/>
            <person name="Hou Z."/>
            <person name="He W."/>
            <person name="Dai G."/>
            <person name="Sun C."/>
            <person name="Schmutz J."/>
            <person name="Leebens-Mack J.H."/>
            <person name="Li F.W."/>
            <person name="Wang L."/>
        </authorList>
    </citation>
    <scope>NUCLEOTIDE SEQUENCE [LARGE SCALE GENOMIC DNA]</scope>
    <source>
        <strain evidence="2">cv. PW_Plant_1</strain>
    </source>
</reference>
<dbReference type="Proteomes" id="UP001162992">
    <property type="component" value="Chromosome 9"/>
</dbReference>
<dbReference type="EMBL" id="CM055100">
    <property type="protein sequence ID" value="KAJ7543706.1"/>
    <property type="molecule type" value="Genomic_DNA"/>
</dbReference>
<comment type="caution">
    <text evidence="1">The sequence shown here is derived from an EMBL/GenBank/DDBJ whole genome shotgun (WGS) entry which is preliminary data.</text>
</comment>
<accession>A0ACC2CNX4</accession>
<evidence type="ECO:0000313" key="2">
    <source>
        <dbReference type="Proteomes" id="UP001162992"/>
    </source>
</evidence>